<evidence type="ECO:0000313" key="2">
    <source>
        <dbReference type="Proteomes" id="UP001530400"/>
    </source>
</evidence>
<dbReference type="Gene3D" id="1.25.40.10">
    <property type="entry name" value="Tetratricopeptide repeat domain"/>
    <property type="match status" value="1"/>
</dbReference>
<dbReference type="EMBL" id="JALLPJ020001269">
    <property type="protein sequence ID" value="KAL3772320.1"/>
    <property type="molecule type" value="Genomic_DNA"/>
</dbReference>
<protein>
    <recommendedName>
        <fullName evidence="3">Kinesin light chain</fullName>
    </recommendedName>
</protein>
<name>A0ABD3NH53_9STRA</name>
<comment type="caution">
    <text evidence="1">The sequence shown here is derived from an EMBL/GenBank/DDBJ whole genome shotgun (WGS) entry which is preliminary data.</text>
</comment>
<evidence type="ECO:0008006" key="3">
    <source>
        <dbReference type="Google" id="ProtNLM"/>
    </source>
</evidence>
<dbReference type="SUPFAM" id="SSF48452">
    <property type="entry name" value="TPR-like"/>
    <property type="match status" value="1"/>
</dbReference>
<accession>A0ABD3NH53</accession>
<organism evidence="1 2">
    <name type="scientific">Cyclotella atomus</name>
    <dbReference type="NCBI Taxonomy" id="382360"/>
    <lineage>
        <taxon>Eukaryota</taxon>
        <taxon>Sar</taxon>
        <taxon>Stramenopiles</taxon>
        <taxon>Ochrophyta</taxon>
        <taxon>Bacillariophyta</taxon>
        <taxon>Coscinodiscophyceae</taxon>
        <taxon>Thalassiosirophycidae</taxon>
        <taxon>Stephanodiscales</taxon>
        <taxon>Stephanodiscaceae</taxon>
        <taxon>Cyclotella</taxon>
    </lineage>
</organism>
<gene>
    <name evidence="1" type="ORF">ACHAWO_004352</name>
</gene>
<dbReference type="AlphaFoldDB" id="A0ABD3NH53"/>
<dbReference type="Pfam" id="PF13374">
    <property type="entry name" value="TPR_10"/>
    <property type="match status" value="1"/>
</dbReference>
<dbReference type="InterPro" id="IPR011990">
    <property type="entry name" value="TPR-like_helical_dom_sf"/>
</dbReference>
<keyword evidence="2" id="KW-1185">Reference proteome</keyword>
<dbReference type="Proteomes" id="UP001530400">
    <property type="component" value="Unassembled WGS sequence"/>
</dbReference>
<sequence>MFQGRLMMDLTERWLGVVKDLPDTSCHRIAAQLNYAEVHLNASSSKSKSINCDHSLDMLDSICQVVQELATATGNNELYDDCIRNEGSCDHDDIYPAFYAYAKQKCLVLLSWASHSILGDSEKFQEYGNEASEWDRKTGILIEEESHQGLISLIEFSRLDPSEWIRVHKETYDLAVRDNGKDHPDAIVAAMKLGNAYVEQANGKEAILLLTDALERATRVLGPEHPDTLMIKLKYLMMVQSFSPRKGTLVTKDPNFNGTEVTILRTTKDGKKYIVETQAGKLKVLPSQLIFAKYTPVNMTCRGETCTAFVDSFLEELTSTKSL</sequence>
<evidence type="ECO:0000313" key="1">
    <source>
        <dbReference type="EMBL" id="KAL3772320.1"/>
    </source>
</evidence>
<reference evidence="1 2" key="1">
    <citation type="submission" date="2024-10" db="EMBL/GenBank/DDBJ databases">
        <title>Updated reference genomes for cyclostephanoid diatoms.</title>
        <authorList>
            <person name="Roberts W.R."/>
            <person name="Alverson A.J."/>
        </authorList>
    </citation>
    <scope>NUCLEOTIDE SEQUENCE [LARGE SCALE GENOMIC DNA]</scope>
    <source>
        <strain evidence="1 2">AJA010-31</strain>
    </source>
</reference>
<proteinExistence type="predicted"/>